<dbReference type="AlphaFoldDB" id="A0A1Y0EJ09"/>
<dbReference type="Gene3D" id="1.10.10.10">
    <property type="entry name" value="Winged helix-like DNA-binding domain superfamily/Winged helix DNA-binding domain"/>
    <property type="match status" value="1"/>
</dbReference>
<dbReference type="Gene3D" id="3.40.50.2300">
    <property type="match status" value="1"/>
</dbReference>
<dbReference type="PROSITE" id="PS50921">
    <property type="entry name" value="ANTAR"/>
    <property type="match status" value="1"/>
</dbReference>
<evidence type="ECO:0000256" key="1">
    <source>
        <dbReference type="SAM" id="Coils"/>
    </source>
</evidence>
<organism evidence="3 4">
    <name type="scientific">Comamonas serinivorans</name>
    <dbReference type="NCBI Taxonomy" id="1082851"/>
    <lineage>
        <taxon>Bacteria</taxon>
        <taxon>Pseudomonadati</taxon>
        <taxon>Pseudomonadota</taxon>
        <taxon>Betaproteobacteria</taxon>
        <taxon>Burkholderiales</taxon>
        <taxon>Comamonadaceae</taxon>
        <taxon>Comamonas</taxon>
    </lineage>
</organism>
<evidence type="ECO:0000259" key="2">
    <source>
        <dbReference type="PROSITE" id="PS50921"/>
    </source>
</evidence>
<sequence length="203" mass="22210">MTLKRGKRLTPEFLKQLRTKRIAVVHPNDADGGVLLQQLQRIGCPAQAFWPPPKALPEPTDVVFCAVQHSEAPTPLDWLGSCQGAAIIAVVGYENPTVFDDMLQIGASGVLASPVRSTGVLSVLVMALGLHEEVQGLRKRVLRLEQKLQAANQIHDAKAILMRTRGVNNTEAYRIIREQAMSKRVATEDIARAIIHANEILSA</sequence>
<dbReference type="InterPro" id="IPR005561">
    <property type="entry name" value="ANTAR"/>
</dbReference>
<dbReference type="PIRSF" id="PIRSF036382">
    <property type="entry name" value="RR_antiterm"/>
    <property type="match status" value="1"/>
</dbReference>
<gene>
    <name evidence="3" type="ORF">CCO03_01755</name>
</gene>
<name>A0A1Y0EJ09_9BURK</name>
<keyword evidence="1" id="KW-0175">Coiled coil</keyword>
<dbReference type="EMBL" id="CP021455">
    <property type="protein sequence ID" value="ARU03577.1"/>
    <property type="molecule type" value="Genomic_DNA"/>
</dbReference>
<dbReference type="SUPFAM" id="SSF52172">
    <property type="entry name" value="CheY-like"/>
    <property type="match status" value="1"/>
</dbReference>
<keyword evidence="4" id="KW-1185">Reference proteome</keyword>
<dbReference type="RefSeq" id="WP_087276439.1">
    <property type="nucleotide sequence ID" value="NZ_CP021455.1"/>
</dbReference>
<protein>
    <submittedName>
        <fullName evidence="3">ANTAR domain-containing protein</fullName>
    </submittedName>
</protein>
<dbReference type="InterPro" id="IPR049021">
    <property type="entry name" value="AmiR_N"/>
</dbReference>
<dbReference type="SMART" id="SM01012">
    <property type="entry name" value="ANTAR"/>
    <property type="match status" value="1"/>
</dbReference>
<accession>A0A1Y0EJ09</accession>
<feature type="domain" description="ANTAR" evidence="2">
    <location>
        <begin position="134"/>
        <end position="195"/>
    </location>
</feature>
<reference evidence="3 4" key="1">
    <citation type="submission" date="2017-05" db="EMBL/GenBank/DDBJ databases">
        <authorList>
            <person name="Song R."/>
            <person name="Chenine A.L."/>
            <person name="Ruprecht R.M."/>
        </authorList>
    </citation>
    <scope>NUCLEOTIDE SEQUENCE [LARGE SCALE GENOMIC DNA]</scope>
    <source>
        <strain evidence="3 4">DSM 26136</strain>
    </source>
</reference>
<feature type="coiled-coil region" evidence="1">
    <location>
        <begin position="127"/>
        <end position="154"/>
    </location>
</feature>
<dbReference type="KEGG" id="cser:CCO03_01755"/>
<proteinExistence type="predicted"/>
<dbReference type="Pfam" id="PF21332">
    <property type="entry name" value="AmiR_N"/>
    <property type="match status" value="1"/>
</dbReference>
<dbReference type="InterPro" id="IPR008327">
    <property type="entry name" value="Sig_transdc_resp-reg_antiterm"/>
</dbReference>
<dbReference type="InterPro" id="IPR011006">
    <property type="entry name" value="CheY-like_superfamily"/>
</dbReference>
<evidence type="ECO:0000313" key="3">
    <source>
        <dbReference type="EMBL" id="ARU03577.1"/>
    </source>
</evidence>
<dbReference type="GO" id="GO:0003723">
    <property type="term" value="F:RNA binding"/>
    <property type="evidence" value="ECO:0007669"/>
    <property type="project" value="InterPro"/>
</dbReference>
<dbReference type="InterPro" id="IPR036388">
    <property type="entry name" value="WH-like_DNA-bd_sf"/>
</dbReference>
<evidence type="ECO:0000313" key="4">
    <source>
        <dbReference type="Proteomes" id="UP000196138"/>
    </source>
</evidence>
<dbReference type="Proteomes" id="UP000196138">
    <property type="component" value="Chromosome"/>
</dbReference>
<dbReference type="Pfam" id="PF03861">
    <property type="entry name" value="ANTAR"/>
    <property type="match status" value="1"/>
</dbReference>
<dbReference type="OrthoDB" id="8720242at2"/>